<proteinExistence type="predicted"/>
<sequence>MGFVSSVFSHPSRQVDLSVSACSFRQQKLFGLRHSATFRFLRLIKPCALNRCVVWCGLSNSHNATADREMNNQMASLTRGRQSRDYYGVLLVVVMRS</sequence>
<name>A0AAE1B994_9GAST</name>
<organism evidence="1 2">
    <name type="scientific">Elysia crispata</name>
    <name type="common">lettuce slug</name>
    <dbReference type="NCBI Taxonomy" id="231223"/>
    <lineage>
        <taxon>Eukaryota</taxon>
        <taxon>Metazoa</taxon>
        <taxon>Spiralia</taxon>
        <taxon>Lophotrochozoa</taxon>
        <taxon>Mollusca</taxon>
        <taxon>Gastropoda</taxon>
        <taxon>Heterobranchia</taxon>
        <taxon>Euthyneura</taxon>
        <taxon>Panpulmonata</taxon>
        <taxon>Sacoglossa</taxon>
        <taxon>Placobranchoidea</taxon>
        <taxon>Plakobranchidae</taxon>
        <taxon>Elysia</taxon>
    </lineage>
</organism>
<reference evidence="1" key="1">
    <citation type="journal article" date="2023" name="G3 (Bethesda)">
        <title>A reference genome for the long-term kleptoplast-retaining sea slug Elysia crispata morphotype clarki.</title>
        <authorList>
            <person name="Eastman K.E."/>
            <person name="Pendleton A.L."/>
            <person name="Shaikh M.A."/>
            <person name="Suttiyut T."/>
            <person name="Ogas R."/>
            <person name="Tomko P."/>
            <person name="Gavelis G."/>
            <person name="Widhalm J.R."/>
            <person name="Wisecaver J.H."/>
        </authorList>
    </citation>
    <scope>NUCLEOTIDE SEQUENCE</scope>
    <source>
        <strain evidence="1">ECLA1</strain>
    </source>
</reference>
<dbReference type="EMBL" id="JAWDGP010000265">
    <property type="protein sequence ID" value="KAK3802149.1"/>
    <property type="molecule type" value="Genomic_DNA"/>
</dbReference>
<evidence type="ECO:0000313" key="1">
    <source>
        <dbReference type="EMBL" id="KAK3802149.1"/>
    </source>
</evidence>
<dbReference type="AlphaFoldDB" id="A0AAE1B994"/>
<dbReference type="Proteomes" id="UP001283361">
    <property type="component" value="Unassembled WGS sequence"/>
</dbReference>
<accession>A0AAE1B994</accession>
<protein>
    <submittedName>
        <fullName evidence="1">Uncharacterized protein</fullName>
    </submittedName>
</protein>
<gene>
    <name evidence="1" type="ORF">RRG08_050035</name>
</gene>
<keyword evidence="2" id="KW-1185">Reference proteome</keyword>
<comment type="caution">
    <text evidence="1">The sequence shown here is derived from an EMBL/GenBank/DDBJ whole genome shotgun (WGS) entry which is preliminary data.</text>
</comment>
<evidence type="ECO:0000313" key="2">
    <source>
        <dbReference type="Proteomes" id="UP001283361"/>
    </source>
</evidence>